<dbReference type="AlphaFoldDB" id="A0A3R9QA50"/>
<dbReference type="RefSeq" id="WP_125484935.1">
    <property type="nucleotide sequence ID" value="NZ_RSDW01000001.1"/>
</dbReference>
<evidence type="ECO:0008006" key="3">
    <source>
        <dbReference type="Google" id="ProtNLM"/>
    </source>
</evidence>
<proteinExistence type="predicted"/>
<dbReference type="EMBL" id="RSDW01000001">
    <property type="protein sequence ID" value="RSL16304.1"/>
    <property type="molecule type" value="Genomic_DNA"/>
</dbReference>
<comment type="caution">
    <text evidence="1">The sequence shown here is derived from an EMBL/GenBank/DDBJ whole genome shotgun (WGS) entry which is preliminary data.</text>
</comment>
<name>A0A3R9QA50_9BACT</name>
<protein>
    <recommendedName>
        <fullName evidence="3">DinB family protein</fullName>
    </recommendedName>
</protein>
<dbReference type="Proteomes" id="UP000269669">
    <property type="component" value="Unassembled WGS sequence"/>
</dbReference>
<reference evidence="1 2" key="1">
    <citation type="submission" date="2018-12" db="EMBL/GenBank/DDBJ databases">
        <title>Sequencing of bacterial isolates from soil warming experiment in Harvard Forest, Massachusetts, USA.</title>
        <authorList>
            <person name="Deangelis K."/>
        </authorList>
    </citation>
    <scope>NUCLEOTIDE SEQUENCE [LARGE SCALE GENOMIC DNA]</scope>
    <source>
        <strain evidence="1 2">EB153</strain>
    </source>
</reference>
<accession>A0A3R9QA50</accession>
<evidence type="ECO:0000313" key="1">
    <source>
        <dbReference type="EMBL" id="RSL16304.1"/>
    </source>
</evidence>
<evidence type="ECO:0000313" key="2">
    <source>
        <dbReference type="Proteomes" id="UP000269669"/>
    </source>
</evidence>
<dbReference type="OrthoDB" id="2678921at2"/>
<organism evidence="1 2">
    <name type="scientific">Edaphobacter aggregans</name>
    <dbReference type="NCBI Taxonomy" id="570835"/>
    <lineage>
        <taxon>Bacteria</taxon>
        <taxon>Pseudomonadati</taxon>
        <taxon>Acidobacteriota</taxon>
        <taxon>Terriglobia</taxon>
        <taxon>Terriglobales</taxon>
        <taxon>Acidobacteriaceae</taxon>
        <taxon>Edaphobacter</taxon>
    </lineage>
</organism>
<sequence>MDEKRMMLRHFLAALAYRTQKALRDAPPDFADFRAGGKVRTPHELVSHMDSVLGYSRTFFIGGSYRPPVLPFNDAVAHFHEIVEDLARHLEQGSEFQGITAEVLLQGPFSDAMTHAGQLAMLRRLAGDPVAPENFIFAAIHPENLGPDQPLPVSPDKDWPEKP</sequence>
<dbReference type="InterPro" id="IPR034660">
    <property type="entry name" value="DinB/YfiT-like"/>
</dbReference>
<gene>
    <name evidence="1" type="ORF">EDE15_1815</name>
</gene>
<keyword evidence="2" id="KW-1185">Reference proteome</keyword>
<dbReference type="SUPFAM" id="SSF109854">
    <property type="entry name" value="DinB/YfiT-like putative metalloenzymes"/>
    <property type="match status" value="1"/>
</dbReference>